<proteinExistence type="predicted"/>
<dbReference type="Proteomes" id="UP000244989">
    <property type="component" value="Unassembled WGS sequence"/>
</dbReference>
<organism evidence="1 2">
    <name type="scientific">Corynebacterium yudongzhengii</name>
    <dbReference type="NCBI Taxonomy" id="2080740"/>
    <lineage>
        <taxon>Bacteria</taxon>
        <taxon>Bacillati</taxon>
        <taxon>Actinomycetota</taxon>
        <taxon>Actinomycetes</taxon>
        <taxon>Mycobacteriales</taxon>
        <taxon>Corynebacteriaceae</taxon>
        <taxon>Corynebacterium</taxon>
    </lineage>
</organism>
<dbReference type="OrthoDB" id="4412071at2"/>
<name>A0A2U1T4C5_9CORY</name>
<dbReference type="EMBL" id="QEEZ01000027">
    <property type="protein sequence ID" value="PWC00866.1"/>
    <property type="molecule type" value="Genomic_DNA"/>
</dbReference>
<sequence>MTIRTVNADPACASTLARLDETITVARTEDNLLLLNMPRSIAELAEATKCHRRGGFLDSLRNLFSW</sequence>
<evidence type="ECO:0000313" key="2">
    <source>
        <dbReference type="Proteomes" id="UP000244989"/>
    </source>
</evidence>
<keyword evidence="2" id="KW-1185">Reference proteome</keyword>
<dbReference type="KEGG" id="cyz:C3B44_11215"/>
<comment type="caution">
    <text evidence="1">The sequence shown here is derived from an EMBL/GenBank/DDBJ whole genome shotgun (WGS) entry which is preliminary data.</text>
</comment>
<protein>
    <submittedName>
        <fullName evidence="1">Uncharacterized protein</fullName>
    </submittedName>
</protein>
<accession>A0A2U1T4C5</accession>
<gene>
    <name evidence="1" type="ORF">DF222_10465</name>
</gene>
<evidence type="ECO:0000313" key="1">
    <source>
        <dbReference type="EMBL" id="PWC00866.1"/>
    </source>
</evidence>
<dbReference type="AlphaFoldDB" id="A0A2U1T4C5"/>
<reference evidence="2" key="1">
    <citation type="submission" date="2018-04" db="EMBL/GenBank/DDBJ databases">
        <authorList>
            <person name="Liu S."/>
            <person name="Wang Z."/>
            <person name="Li J."/>
        </authorList>
    </citation>
    <scope>NUCLEOTIDE SEQUENCE [LARGE SCALE GENOMIC DNA]</scope>
    <source>
        <strain evidence="2">2189</strain>
    </source>
</reference>
<dbReference type="RefSeq" id="WP_108432436.1">
    <property type="nucleotide sequence ID" value="NZ_CP026947.1"/>
</dbReference>